<dbReference type="OrthoDB" id="8587114at2"/>
<dbReference type="CDD" id="cd08433">
    <property type="entry name" value="PBP2_Nac"/>
    <property type="match status" value="1"/>
</dbReference>
<reference evidence="7 8" key="1">
    <citation type="journal article" date="2006" name="Proc. Natl. Acad. Sci. U.S.A.">
        <title>Burkholderia xenovorans LB400 harbors a multi-replicon, 9.73-Mbp genome shaped for versatility.</title>
        <authorList>
            <person name="Chain P.S."/>
            <person name="Denef V.J."/>
            <person name="Konstantinidis K.T."/>
            <person name="Vergez L.M."/>
            <person name="Agullo L."/>
            <person name="Reyes V.L."/>
            <person name="Hauser L."/>
            <person name="Cordova M."/>
            <person name="Gomez L."/>
            <person name="Gonzalez M."/>
            <person name="Land M."/>
            <person name="Lao V."/>
            <person name="Larimer F."/>
            <person name="LiPuma J.J."/>
            <person name="Mahenthiralingam E."/>
            <person name="Malfatti S.A."/>
            <person name="Marx C.J."/>
            <person name="Parnell J.J."/>
            <person name="Ramette A."/>
            <person name="Richardson P."/>
            <person name="Seeger M."/>
            <person name="Smith D."/>
            <person name="Spilker T."/>
            <person name="Sul W.J."/>
            <person name="Tsoi T.V."/>
            <person name="Ulrich L.E."/>
            <person name="Zhulin I.B."/>
            <person name="Tiedje J.M."/>
        </authorList>
    </citation>
    <scope>NUCLEOTIDE SEQUENCE [LARGE SCALE GENOMIC DNA]</scope>
    <source>
        <strain evidence="7 8">LB400</strain>
    </source>
</reference>
<dbReference type="Pfam" id="PF00126">
    <property type="entry name" value="HTH_1"/>
    <property type="match status" value="1"/>
</dbReference>
<dbReference type="Proteomes" id="UP000001817">
    <property type="component" value="Chromosome 2"/>
</dbReference>
<dbReference type="Pfam" id="PF03466">
    <property type="entry name" value="LysR_substrate"/>
    <property type="match status" value="1"/>
</dbReference>
<dbReference type="GO" id="GO:0003677">
    <property type="term" value="F:DNA binding"/>
    <property type="evidence" value="ECO:0007669"/>
    <property type="project" value="UniProtKB-KW"/>
</dbReference>
<gene>
    <name evidence="7" type="ORF">Bxe_B2501</name>
</gene>
<dbReference type="InterPro" id="IPR000847">
    <property type="entry name" value="LysR_HTH_N"/>
</dbReference>
<dbReference type="InterPro" id="IPR005119">
    <property type="entry name" value="LysR_subst-bd"/>
</dbReference>
<sequence>MELRQLRYFIKVAEHGSMGRAAADLGVVTSALSQQISRLEGELAARLLTRTATGVTPTDAGIAFLRQAQLALRHADSAAHAARQARLTGHVSVGMAATTASVLAMPFLRAMRERYPDVRVHLVEALSGHLSSMLNSRRLDLAVLFRSEAAQRWSVLPLIDERLFLIAKPGMKGLPAAGPVRLRDLAGLSFVLPSSSHGLRALLDAAFVRARVTPEVSVEIDGLSVLMDLVQDGFGATIQPGAATARLSGQPLEVREIRDRFLHRPNLLVSLSDDELSPAALAARVLLSRVASAQVTSGNWPGATLHES</sequence>
<evidence type="ECO:0000256" key="4">
    <source>
        <dbReference type="ARBA" id="ARBA00023159"/>
    </source>
</evidence>
<keyword evidence="3" id="KW-0238">DNA-binding</keyword>
<dbReference type="RefSeq" id="WP_011490858.1">
    <property type="nucleotide sequence ID" value="NC_007952.1"/>
</dbReference>
<dbReference type="PANTHER" id="PTHR30293:SF0">
    <property type="entry name" value="NITROGEN ASSIMILATION REGULATORY PROTEIN NAC"/>
    <property type="match status" value="1"/>
</dbReference>
<dbReference type="Gene3D" id="1.10.10.10">
    <property type="entry name" value="Winged helix-like DNA-binding domain superfamily/Winged helix DNA-binding domain"/>
    <property type="match status" value="1"/>
</dbReference>
<keyword evidence="4" id="KW-0010">Activator</keyword>
<evidence type="ECO:0000256" key="3">
    <source>
        <dbReference type="ARBA" id="ARBA00023125"/>
    </source>
</evidence>
<keyword evidence="2" id="KW-0805">Transcription regulation</keyword>
<dbReference type="SUPFAM" id="SSF53850">
    <property type="entry name" value="Periplasmic binding protein-like II"/>
    <property type="match status" value="1"/>
</dbReference>
<protein>
    <submittedName>
        <fullName evidence="7">Transcriptional regulator, LysR family</fullName>
    </submittedName>
</protein>
<dbReference type="STRING" id="266265.Bxe_B2501"/>
<dbReference type="PROSITE" id="PS50931">
    <property type="entry name" value="HTH_LYSR"/>
    <property type="match status" value="1"/>
</dbReference>
<organism evidence="7 8">
    <name type="scientific">Paraburkholderia xenovorans (strain LB400)</name>
    <dbReference type="NCBI Taxonomy" id="266265"/>
    <lineage>
        <taxon>Bacteria</taxon>
        <taxon>Pseudomonadati</taxon>
        <taxon>Pseudomonadota</taxon>
        <taxon>Betaproteobacteria</taxon>
        <taxon>Burkholderiales</taxon>
        <taxon>Burkholderiaceae</taxon>
        <taxon>Paraburkholderia</taxon>
    </lineage>
</organism>
<dbReference type="PANTHER" id="PTHR30293">
    <property type="entry name" value="TRANSCRIPTIONAL REGULATORY PROTEIN NAC-RELATED"/>
    <property type="match status" value="1"/>
</dbReference>
<name>Q13QZ9_PARXL</name>
<evidence type="ECO:0000313" key="8">
    <source>
        <dbReference type="Proteomes" id="UP000001817"/>
    </source>
</evidence>
<dbReference type="PATRIC" id="fig|266265.5.peg.5205"/>
<dbReference type="KEGG" id="bxb:DR64_4828"/>
<dbReference type="eggNOG" id="COG0583">
    <property type="taxonomic scope" value="Bacteria"/>
</dbReference>
<feature type="domain" description="HTH lysR-type" evidence="6">
    <location>
        <begin position="1"/>
        <end position="58"/>
    </location>
</feature>
<dbReference type="KEGG" id="bxe:Bxe_B2501"/>
<dbReference type="InterPro" id="IPR036390">
    <property type="entry name" value="WH_DNA-bd_sf"/>
</dbReference>
<evidence type="ECO:0000256" key="1">
    <source>
        <dbReference type="ARBA" id="ARBA00009437"/>
    </source>
</evidence>
<comment type="similarity">
    <text evidence="1">Belongs to the LysR transcriptional regulatory family.</text>
</comment>
<keyword evidence="8" id="KW-1185">Reference proteome</keyword>
<evidence type="ECO:0000256" key="5">
    <source>
        <dbReference type="ARBA" id="ARBA00023163"/>
    </source>
</evidence>
<dbReference type="FunFam" id="1.10.10.10:FF:000001">
    <property type="entry name" value="LysR family transcriptional regulator"/>
    <property type="match status" value="1"/>
</dbReference>
<dbReference type="SUPFAM" id="SSF46785">
    <property type="entry name" value="Winged helix' DNA-binding domain"/>
    <property type="match status" value="1"/>
</dbReference>
<accession>Q13QZ9</accession>
<evidence type="ECO:0000313" key="7">
    <source>
        <dbReference type="EMBL" id="ABE33490.1"/>
    </source>
</evidence>
<evidence type="ECO:0000256" key="2">
    <source>
        <dbReference type="ARBA" id="ARBA00023015"/>
    </source>
</evidence>
<evidence type="ECO:0000259" key="6">
    <source>
        <dbReference type="PROSITE" id="PS50931"/>
    </source>
</evidence>
<dbReference type="EMBL" id="CP000271">
    <property type="protein sequence ID" value="ABE33490.1"/>
    <property type="molecule type" value="Genomic_DNA"/>
</dbReference>
<keyword evidence="5" id="KW-0804">Transcription</keyword>
<dbReference type="InterPro" id="IPR036388">
    <property type="entry name" value="WH-like_DNA-bd_sf"/>
</dbReference>
<dbReference type="Gene3D" id="3.40.190.290">
    <property type="match status" value="1"/>
</dbReference>
<dbReference type="GO" id="GO:0003700">
    <property type="term" value="F:DNA-binding transcription factor activity"/>
    <property type="evidence" value="ECO:0007669"/>
    <property type="project" value="InterPro"/>
</dbReference>
<dbReference type="GO" id="GO:2000142">
    <property type="term" value="P:regulation of DNA-templated transcription initiation"/>
    <property type="evidence" value="ECO:0007669"/>
    <property type="project" value="TreeGrafter"/>
</dbReference>
<dbReference type="AlphaFoldDB" id="Q13QZ9"/>
<proteinExistence type="inferred from homology"/>